<evidence type="ECO:0000256" key="9">
    <source>
        <dbReference type="ARBA" id="ARBA00022741"/>
    </source>
</evidence>
<dbReference type="GO" id="GO:0003848">
    <property type="term" value="F:2-amino-4-hydroxy-6-hydroxymethyldihydropteridine diphosphokinase activity"/>
    <property type="evidence" value="ECO:0007669"/>
    <property type="project" value="UniProtKB-EC"/>
</dbReference>
<keyword evidence="13" id="KW-0289">Folate biosynthesis</keyword>
<comment type="pathway">
    <text evidence="5">Cofactor biosynthesis; tetrahydrofolate biosynthesis; 2-amino-4-hydroxy-6-hydroxymethyl-7,8-dihydropteridine diphosphate from 7,8-dihydroneopterin triphosphate: step 4/4.</text>
</comment>
<keyword evidence="9" id="KW-0547">Nucleotide-binding</keyword>
<protein>
    <recommendedName>
        <fullName evidence="15">Pterin-binding domain-containing protein</fullName>
    </recommendedName>
</protein>
<dbReference type="GO" id="GO:0004156">
    <property type="term" value="F:dihydropteroate synthase activity"/>
    <property type="evidence" value="ECO:0007669"/>
    <property type="project" value="UniProtKB-EC"/>
</dbReference>
<dbReference type="GO" id="GO:0005524">
    <property type="term" value="F:ATP binding"/>
    <property type="evidence" value="ECO:0007669"/>
    <property type="project" value="UniProtKB-KW"/>
</dbReference>
<dbReference type="SUPFAM" id="SSF55083">
    <property type="entry name" value="6-hydroxymethyl-7,8-dihydropterin pyrophosphokinase, HPPK"/>
    <property type="match status" value="1"/>
</dbReference>
<comment type="similarity">
    <text evidence="6">In the C-terminal section; belongs to the DHPS family.</text>
</comment>
<evidence type="ECO:0000256" key="4">
    <source>
        <dbReference type="ARBA" id="ARBA00004763"/>
    </source>
</evidence>
<dbReference type="SUPFAM" id="SSF51717">
    <property type="entry name" value="Dihydropteroate synthetase-like"/>
    <property type="match status" value="1"/>
</dbReference>
<dbReference type="InParanoid" id="A0A0C2X4J5"/>
<keyword evidence="7" id="KW-0808">Transferase</keyword>
<comment type="catalytic activity">
    <reaction evidence="1">
        <text>(7,8-dihydropterin-6-yl)methyl diphosphate + 4-aminobenzoate = 7,8-dihydropteroate + diphosphate</text>
        <dbReference type="Rhea" id="RHEA:19949"/>
        <dbReference type="ChEBI" id="CHEBI:17836"/>
        <dbReference type="ChEBI" id="CHEBI:17839"/>
        <dbReference type="ChEBI" id="CHEBI:33019"/>
        <dbReference type="ChEBI" id="CHEBI:72950"/>
        <dbReference type="EC" id="2.5.1.15"/>
    </reaction>
</comment>
<comment type="catalytic activity">
    <reaction evidence="2">
        <text>6-hydroxymethyl-7,8-dihydropterin + ATP = (7,8-dihydropterin-6-yl)methyl diphosphate + AMP + H(+)</text>
        <dbReference type="Rhea" id="RHEA:11412"/>
        <dbReference type="ChEBI" id="CHEBI:15378"/>
        <dbReference type="ChEBI" id="CHEBI:30616"/>
        <dbReference type="ChEBI" id="CHEBI:44841"/>
        <dbReference type="ChEBI" id="CHEBI:72950"/>
        <dbReference type="ChEBI" id="CHEBI:456215"/>
        <dbReference type="EC" id="2.7.6.3"/>
    </reaction>
</comment>
<dbReference type="PROSITE" id="PS50972">
    <property type="entry name" value="PTERIN_BINDING"/>
    <property type="match status" value="1"/>
</dbReference>
<dbReference type="PANTHER" id="PTHR20941:SF1">
    <property type="entry name" value="FOLIC ACID SYNTHESIS PROTEIN FOL1"/>
    <property type="match status" value="1"/>
</dbReference>
<dbReference type="Gene3D" id="3.30.70.560">
    <property type="entry name" value="7,8-Dihydro-6-hydroxymethylpterin-pyrophosphokinase HPPK"/>
    <property type="match status" value="1"/>
</dbReference>
<dbReference type="EMBL" id="KN818257">
    <property type="protein sequence ID" value="KIL63623.1"/>
    <property type="molecule type" value="Genomic_DNA"/>
</dbReference>
<accession>A0A0C2X4J5</accession>
<dbReference type="PANTHER" id="PTHR20941">
    <property type="entry name" value="FOLATE SYNTHESIS PROTEINS"/>
    <property type="match status" value="1"/>
</dbReference>
<evidence type="ECO:0000256" key="11">
    <source>
        <dbReference type="ARBA" id="ARBA00022840"/>
    </source>
</evidence>
<keyword evidence="12" id="KW-0460">Magnesium</keyword>
<keyword evidence="10" id="KW-0418">Kinase</keyword>
<name>A0A0C2X4J5_AMAMK</name>
<dbReference type="STRING" id="946122.A0A0C2X4J5"/>
<dbReference type="InterPro" id="IPR000489">
    <property type="entry name" value="Pterin-binding_dom"/>
</dbReference>
<dbReference type="NCBIfam" id="TIGR01496">
    <property type="entry name" value="DHPS"/>
    <property type="match status" value="1"/>
</dbReference>
<dbReference type="CDD" id="cd00739">
    <property type="entry name" value="DHPS"/>
    <property type="match status" value="1"/>
</dbReference>
<dbReference type="FunCoup" id="A0A0C2X4J5">
    <property type="interactions" value="195"/>
</dbReference>
<dbReference type="GO" id="GO:0046654">
    <property type="term" value="P:tetrahydrofolate biosynthetic process"/>
    <property type="evidence" value="ECO:0007669"/>
    <property type="project" value="UniProtKB-UniPathway"/>
</dbReference>
<dbReference type="InterPro" id="IPR000550">
    <property type="entry name" value="Hppk"/>
</dbReference>
<evidence type="ECO:0000313" key="16">
    <source>
        <dbReference type="EMBL" id="KIL63623.1"/>
    </source>
</evidence>
<gene>
    <name evidence="16" type="ORF">M378DRAFT_79437</name>
</gene>
<dbReference type="GO" id="GO:0046872">
    <property type="term" value="F:metal ion binding"/>
    <property type="evidence" value="ECO:0007669"/>
    <property type="project" value="UniProtKB-KW"/>
</dbReference>
<dbReference type="InterPro" id="IPR006390">
    <property type="entry name" value="DHP_synth_dom"/>
</dbReference>
<evidence type="ECO:0000256" key="6">
    <source>
        <dbReference type="ARBA" id="ARBA00009951"/>
    </source>
</evidence>
<keyword evidence="11" id="KW-0067">ATP-binding</keyword>
<evidence type="ECO:0000256" key="1">
    <source>
        <dbReference type="ARBA" id="ARBA00000012"/>
    </source>
</evidence>
<proteinExistence type="inferred from homology"/>
<evidence type="ECO:0000256" key="2">
    <source>
        <dbReference type="ARBA" id="ARBA00000198"/>
    </source>
</evidence>
<dbReference type="GO" id="GO:0005740">
    <property type="term" value="C:mitochondrial envelope"/>
    <property type="evidence" value="ECO:0007669"/>
    <property type="project" value="TreeGrafter"/>
</dbReference>
<keyword evidence="17" id="KW-1185">Reference proteome</keyword>
<dbReference type="InterPro" id="IPR035907">
    <property type="entry name" value="Hppk_sf"/>
</dbReference>
<evidence type="ECO:0000313" key="17">
    <source>
        <dbReference type="Proteomes" id="UP000054549"/>
    </source>
</evidence>
<dbReference type="Gene3D" id="3.20.20.20">
    <property type="entry name" value="Dihydropteroate synthase-like"/>
    <property type="match status" value="1"/>
</dbReference>
<dbReference type="AlphaFoldDB" id="A0A0C2X4J5"/>
<evidence type="ECO:0000256" key="5">
    <source>
        <dbReference type="ARBA" id="ARBA00005051"/>
    </source>
</evidence>
<evidence type="ECO:0000259" key="15">
    <source>
        <dbReference type="PROSITE" id="PS50972"/>
    </source>
</evidence>
<evidence type="ECO:0000256" key="3">
    <source>
        <dbReference type="ARBA" id="ARBA00001946"/>
    </source>
</evidence>
<dbReference type="GO" id="GO:0016301">
    <property type="term" value="F:kinase activity"/>
    <property type="evidence" value="ECO:0007669"/>
    <property type="project" value="UniProtKB-KW"/>
</dbReference>
<dbReference type="InterPro" id="IPR011005">
    <property type="entry name" value="Dihydropteroate_synth-like_sf"/>
</dbReference>
<feature type="domain" description="Pterin-binding" evidence="15">
    <location>
        <begin position="232"/>
        <end position="525"/>
    </location>
</feature>
<dbReference type="CDD" id="cd00483">
    <property type="entry name" value="HPPK"/>
    <property type="match status" value="1"/>
</dbReference>
<dbReference type="OrthoDB" id="615426at2759"/>
<reference evidence="16 17" key="1">
    <citation type="submission" date="2014-04" db="EMBL/GenBank/DDBJ databases">
        <title>Evolutionary Origins and Diversification of the Mycorrhizal Mutualists.</title>
        <authorList>
            <consortium name="DOE Joint Genome Institute"/>
            <consortium name="Mycorrhizal Genomics Consortium"/>
            <person name="Kohler A."/>
            <person name="Kuo A."/>
            <person name="Nagy L.G."/>
            <person name="Floudas D."/>
            <person name="Copeland A."/>
            <person name="Barry K.W."/>
            <person name="Cichocki N."/>
            <person name="Veneault-Fourrey C."/>
            <person name="LaButti K."/>
            <person name="Lindquist E.A."/>
            <person name="Lipzen A."/>
            <person name="Lundell T."/>
            <person name="Morin E."/>
            <person name="Murat C."/>
            <person name="Riley R."/>
            <person name="Ohm R."/>
            <person name="Sun H."/>
            <person name="Tunlid A."/>
            <person name="Henrissat B."/>
            <person name="Grigoriev I.V."/>
            <person name="Hibbett D.S."/>
            <person name="Martin F."/>
        </authorList>
    </citation>
    <scope>NUCLEOTIDE SEQUENCE [LARGE SCALE GENOMIC DNA]</scope>
    <source>
        <strain evidence="16 17">Koide BX008</strain>
    </source>
</reference>
<keyword evidence="14" id="KW-0511">Multifunctional enzyme</keyword>
<evidence type="ECO:0000256" key="7">
    <source>
        <dbReference type="ARBA" id="ARBA00022679"/>
    </source>
</evidence>
<evidence type="ECO:0000256" key="10">
    <source>
        <dbReference type="ARBA" id="ARBA00022777"/>
    </source>
</evidence>
<evidence type="ECO:0000256" key="14">
    <source>
        <dbReference type="ARBA" id="ARBA00023268"/>
    </source>
</evidence>
<organism evidence="16 17">
    <name type="scientific">Amanita muscaria (strain Koide BX008)</name>
    <dbReference type="NCBI Taxonomy" id="946122"/>
    <lineage>
        <taxon>Eukaryota</taxon>
        <taxon>Fungi</taxon>
        <taxon>Dikarya</taxon>
        <taxon>Basidiomycota</taxon>
        <taxon>Agaricomycotina</taxon>
        <taxon>Agaricomycetes</taxon>
        <taxon>Agaricomycetidae</taxon>
        <taxon>Agaricales</taxon>
        <taxon>Pluteineae</taxon>
        <taxon>Amanitaceae</taxon>
        <taxon>Amanita</taxon>
    </lineage>
</organism>
<dbReference type="GO" id="GO:0046656">
    <property type="term" value="P:folic acid biosynthetic process"/>
    <property type="evidence" value="ECO:0007669"/>
    <property type="project" value="UniProtKB-KW"/>
</dbReference>
<comment type="cofactor">
    <cofactor evidence="3">
        <name>Mg(2+)</name>
        <dbReference type="ChEBI" id="CHEBI:18420"/>
    </cofactor>
</comment>
<dbReference type="HOGENOM" id="CLU_008023_2_0_1"/>
<comment type="pathway">
    <text evidence="4">Cofactor biosynthesis; tetrahydrofolate biosynthesis; 7,8-dihydrofolate from 2-amino-4-hydroxy-6-hydroxymethyl-7,8-dihydropteridine diphosphate and 4-aminobenzoate: step 1/2.</text>
</comment>
<dbReference type="Pfam" id="PF00809">
    <property type="entry name" value="Pterin_bind"/>
    <property type="match status" value="1"/>
</dbReference>
<evidence type="ECO:0000256" key="8">
    <source>
        <dbReference type="ARBA" id="ARBA00022723"/>
    </source>
</evidence>
<evidence type="ECO:0000256" key="13">
    <source>
        <dbReference type="ARBA" id="ARBA00022909"/>
    </source>
</evidence>
<dbReference type="Pfam" id="PF01288">
    <property type="entry name" value="HPPK"/>
    <property type="match status" value="1"/>
</dbReference>
<keyword evidence="8" id="KW-0479">Metal-binding</keyword>
<dbReference type="UniPathway" id="UPA00077">
    <property type="reaction ID" value="UER00155"/>
</dbReference>
<dbReference type="InterPro" id="IPR045031">
    <property type="entry name" value="DHP_synth-like"/>
</dbReference>
<dbReference type="PROSITE" id="PS00793">
    <property type="entry name" value="DHPS_2"/>
    <property type="match status" value="1"/>
</dbReference>
<dbReference type="PROSITE" id="PS00794">
    <property type="entry name" value="HPPK"/>
    <property type="match status" value="1"/>
</dbReference>
<dbReference type="Proteomes" id="UP000054549">
    <property type="component" value="Unassembled WGS sequence"/>
</dbReference>
<evidence type="ECO:0000256" key="12">
    <source>
        <dbReference type="ARBA" id="ARBA00022842"/>
    </source>
</evidence>
<sequence length="532" mass="59016">MSNSSLLYHTAVIALGSNLGDRFRNIELALRLLEQPPGKDATVDVVNTSFLYETSPMYVTDQPAFLNCACIIETDLEPLNLLALLKTIEDRVGRVPSQRFGPRAVDLDIVFYDDKVIDTRPQQERDRLDNLTGQLVVPHPRLPERDFVLRPLNDMIPDYEHPVLKKTVKTLLSELPINPDSQPMLKVIPFPRYPGPGSETLSELQVPDTLTYWTHPQRTERRKSATIPRHQTQIMAIINVTPDSFSDGTQYESVPAALEHARGAVEAGASVVDIGGYSTRPGAQFVSTEQEIARVQPVVEAIRNSGEEKLKNTIISVDTFRPGVAEAAVQSGANCINDVCAFTGPVWWKGDQATDEAEEYMRRMKEVARKYGVPVVLMHSRGDAGENKDYTMYSYAEEAVVEGVRIELGDKVERVVRGKGGLRRWMVIVDIGIGFSKTVEGNLELLRSATRITGGRRNPLAGFPQLLGASRKSFLGNLLAEGDRGRKTEPKERTWATAATVACSVQQEALVVRVHDVKEMADVVRVSDAIWS</sequence>
<dbReference type="NCBIfam" id="TIGR01498">
    <property type="entry name" value="folK"/>
    <property type="match status" value="1"/>
</dbReference>